<dbReference type="Pfam" id="PF00201">
    <property type="entry name" value="UDPGT"/>
    <property type="match status" value="1"/>
</dbReference>
<dbReference type="Gene3D" id="3.40.50.2000">
    <property type="entry name" value="Glycogen Phosphorylase B"/>
    <property type="match status" value="2"/>
</dbReference>
<dbReference type="GO" id="GO:0080044">
    <property type="term" value="F:quercetin 7-O-glucosyltransferase activity"/>
    <property type="evidence" value="ECO:0007669"/>
    <property type="project" value="TreeGrafter"/>
</dbReference>
<reference evidence="4 5" key="1">
    <citation type="journal article" date="2019" name="Sci. Rep.">
        <title>A high-quality genome of Eragrostis curvula grass provides insights into Poaceae evolution and supports new strategies to enhance forage quality.</title>
        <authorList>
            <person name="Carballo J."/>
            <person name="Santos B.A.C.M."/>
            <person name="Zappacosta D."/>
            <person name="Garbus I."/>
            <person name="Selva J.P."/>
            <person name="Gallo C.A."/>
            <person name="Diaz A."/>
            <person name="Albertini E."/>
            <person name="Caccamo M."/>
            <person name="Echenique V."/>
        </authorList>
    </citation>
    <scope>NUCLEOTIDE SEQUENCE [LARGE SCALE GENOMIC DNA]</scope>
    <source>
        <strain evidence="5">cv. Victoria</strain>
        <tissue evidence="4">Leaf</tissue>
    </source>
</reference>
<evidence type="ECO:0000313" key="5">
    <source>
        <dbReference type="Proteomes" id="UP000324897"/>
    </source>
</evidence>
<evidence type="ECO:0000256" key="1">
    <source>
        <dbReference type="ARBA" id="ARBA00009995"/>
    </source>
</evidence>
<comment type="caution">
    <text evidence="4">The sequence shown here is derived from an EMBL/GenBank/DDBJ whole genome shotgun (WGS) entry which is preliminary data.</text>
</comment>
<accession>A0A5J9VW04</accession>
<dbReference type="PANTHER" id="PTHR11926">
    <property type="entry name" value="GLUCOSYL/GLUCURONOSYL TRANSFERASES"/>
    <property type="match status" value="1"/>
</dbReference>
<feature type="non-terminal residue" evidence="4">
    <location>
        <position position="1"/>
    </location>
</feature>
<gene>
    <name evidence="4" type="ORF">EJB05_13347</name>
</gene>
<dbReference type="AlphaFoldDB" id="A0A5J9VW04"/>
<dbReference type="InterPro" id="IPR002213">
    <property type="entry name" value="UDP_glucos_trans"/>
</dbReference>
<evidence type="ECO:0000256" key="3">
    <source>
        <dbReference type="ARBA" id="ARBA00022679"/>
    </source>
</evidence>
<keyword evidence="2" id="KW-0328">Glycosyltransferase</keyword>
<evidence type="ECO:0000256" key="2">
    <source>
        <dbReference type="ARBA" id="ARBA00022676"/>
    </source>
</evidence>
<dbReference type="SUPFAM" id="SSF53756">
    <property type="entry name" value="UDP-Glycosyltransferase/glycogen phosphorylase"/>
    <property type="match status" value="1"/>
</dbReference>
<dbReference type="FunFam" id="3.40.50.2000:FF:000040">
    <property type="entry name" value="UDP-glycosyltransferase 76C1"/>
    <property type="match status" value="1"/>
</dbReference>
<protein>
    <recommendedName>
        <fullName evidence="6">Glycosyltransferase</fullName>
    </recommendedName>
</protein>
<evidence type="ECO:0000313" key="4">
    <source>
        <dbReference type="EMBL" id="TVU39903.1"/>
    </source>
</evidence>
<keyword evidence="3" id="KW-0808">Transferase</keyword>
<dbReference type="Gramene" id="TVU39903">
    <property type="protein sequence ID" value="TVU39903"/>
    <property type="gene ID" value="EJB05_13347"/>
</dbReference>
<dbReference type="PANTHER" id="PTHR11926:SF1494">
    <property type="entry name" value="FLAVONOL 3-O-GLUCOSYLTRANSFERASE UGT76E12-RELATED"/>
    <property type="match status" value="1"/>
</dbReference>
<sequence>MAAAMTSTPASSNGTQRRRRVLMFPLPFQGHINPMMQLAGALHARGGLYVTVFHAAFNVPDPARRPAGYRFVPVGEGVPTDDLIPSGSDADIAGALLRINERLAGPFRDLLRRELAGAEKEEPPPACLVVDSNLRSMQLVAEELGVPTLVLRTGGAACLVAYMAFPAICDKGLLPPPTQDQSQWDMALSELPPLRLRDMVFSTPTSHANMSKCLKCLVECSRCSSGIILNTFLELEEPELQKVPNGLGVSINAIGPVHKISSVADGSLIVQDRACLEWLDKQEADSVLYVSFGSVASLKEKELLEIAWGLANSETPFLWVIRHNLVQSTQHVSLSDGFEEATHGRGIIVSWAPQQEVLGHHAVGGFWTHNGWNSTIESISEGVPMICRPQFADQMINTRYVQEVWKIGFELQGKLERKMIERAVQRLFFEEEGREMRRRAMNLRKKVVKCMEEGGSSKASVDLLHKKIIVMILRLPHSSIRFSALRHLLYSGIRVAVSGGCGQQLCSAVF</sequence>
<proteinExistence type="inferred from homology"/>
<name>A0A5J9VW04_9POAL</name>
<dbReference type="Proteomes" id="UP000324897">
    <property type="component" value="Chromosome 4"/>
</dbReference>
<dbReference type="OrthoDB" id="5835829at2759"/>
<organism evidence="4 5">
    <name type="scientific">Eragrostis curvula</name>
    <name type="common">weeping love grass</name>
    <dbReference type="NCBI Taxonomy" id="38414"/>
    <lineage>
        <taxon>Eukaryota</taxon>
        <taxon>Viridiplantae</taxon>
        <taxon>Streptophyta</taxon>
        <taxon>Embryophyta</taxon>
        <taxon>Tracheophyta</taxon>
        <taxon>Spermatophyta</taxon>
        <taxon>Magnoliopsida</taxon>
        <taxon>Liliopsida</taxon>
        <taxon>Poales</taxon>
        <taxon>Poaceae</taxon>
        <taxon>PACMAD clade</taxon>
        <taxon>Chloridoideae</taxon>
        <taxon>Eragrostideae</taxon>
        <taxon>Eragrostidinae</taxon>
        <taxon>Eragrostis</taxon>
    </lineage>
</organism>
<evidence type="ECO:0008006" key="6">
    <source>
        <dbReference type="Google" id="ProtNLM"/>
    </source>
</evidence>
<dbReference type="GO" id="GO:0080043">
    <property type="term" value="F:quercetin 3-O-glucosyltransferase activity"/>
    <property type="evidence" value="ECO:0007669"/>
    <property type="project" value="TreeGrafter"/>
</dbReference>
<dbReference type="EMBL" id="RWGY01000007">
    <property type="protein sequence ID" value="TVU39903.1"/>
    <property type="molecule type" value="Genomic_DNA"/>
</dbReference>
<comment type="similarity">
    <text evidence="1">Belongs to the UDP-glycosyltransferase family.</text>
</comment>
<dbReference type="CDD" id="cd03784">
    <property type="entry name" value="GT1_Gtf-like"/>
    <property type="match status" value="1"/>
</dbReference>
<keyword evidence="5" id="KW-1185">Reference proteome</keyword>